<keyword evidence="4" id="KW-1185">Reference proteome</keyword>
<name>A0ABR1JEN3_9AGAR</name>
<keyword evidence="2" id="KW-0732">Signal</keyword>
<protein>
    <submittedName>
        <fullName evidence="3">Uncharacterized protein</fullName>
    </submittedName>
</protein>
<dbReference type="Proteomes" id="UP001498398">
    <property type="component" value="Unassembled WGS sequence"/>
</dbReference>
<sequence>MHYSFSRLAFGFLALGVITLPVQTFKIEPPTQATVGIPATATWTLQAGDPASISIGPYNVELPFGVSTINSQAIDTSQKTGTISVSITKPGTFQLVASSNGNAISESPTFKVVVSASQKIVSSGGVTEITPALTSGPSSTTKPELSSSAIRTSSIIIKSSPEASSIIPSTGSSESSSSTSS</sequence>
<feature type="chain" id="PRO_5045402917" evidence="2">
    <location>
        <begin position="25"/>
        <end position="181"/>
    </location>
</feature>
<comment type="caution">
    <text evidence="3">The sequence shown here is derived from an EMBL/GenBank/DDBJ whole genome shotgun (WGS) entry which is preliminary data.</text>
</comment>
<dbReference type="EMBL" id="JBANRG010000019">
    <property type="protein sequence ID" value="KAK7457797.1"/>
    <property type="molecule type" value="Genomic_DNA"/>
</dbReference>
<feature type="region of interest" description="Disordered" evidence="1">
    <location>
        <begin position="161"/>
        <end position="181"/>
    </location>
</feature>
<accession>A0ABR1JEN3</accession>
<evidence type="ECO:0000313" key="3">
    <source>
        <dbReference type="EMBL" id="KAK7457797.1"/>
    </source>
</evidence>
<evidence type="ECO:0000256" key="1">
    <source>
        <dbReference type="SAM" id="MobiDB-lite"/>
    </source>
</evidence>
<evidence type="ECO:0000313" key="4">
    <source>
        <dbReference type="Proteomes" id="UP001498398"/>
    </source>
</evidence>
<feature type="signal peptide" evidence="2">
    <location>
        <begin position="1"/>
        <end position="24"/>
    </location>
</feature>
<evidence type="ECO:0000256" key="2">
    <source>
        <dbReference type="SAM" id="SignalP"/>
    </source>
</evidence>
<reference evidence="3 4" key="1">
    <citation type="submission" date="2024-01" db="EMBL/GenBank/DDBJ databases">
        <title>A draft genome for the cacao thread blight pathogen Marasmiellus scandens.</title>
        <authorList>
            <person name="Baruah I.K."/>
            <person name="Leung J."/>
            <person name="Bukari Y."/>
            <person name="Amoako-Attah I."/>
            <person name="Meinhardt L.W."/>
            <person name="Bailey B.A."/>
            <person name="Cohen S.P."/>
        </authorList>
    </citation>
    <scope>NUCLEOTIDE SEQUENCE [LARGE SCALE GENOMIC DNA]</scope>
    <source>
        <strain evidence="3 4">GH-19</strain>
    </source>
</reference>
<organism evidence="3 4">
    <name type="scientific">Marasmiellus scandens</name>
    <dbReference type="NCBI Taxonomy" id="2682957"/>
    <lineage>
        <taxon>Eukaryota</taxon>
        <taxon>Fungi</taxon>
        <taxon>Dikarya</taxon>
        <taxon>Basidiomycota</taxon>
        <taxon>Agaricomycotina</taxon>
        <taxon>Agaricomycetes</taxon>
        <taxon>Agaricomycetidae</taxon>
        <taxon>Agaricales</taxon>
        <taxon>Marasmiineae</taxon>
        <taxon>Omphalotaceae</taxon>
        <taxon>Marasmiellus</taxon>
    </lineage>
</organism>
<gene>
    <name evidence="3" type="ORF">VKT23_010137</name>
</gene>
<proteinExistence type="predicted"/>